<evidence type="ECO:0000313" key="7">
    <source>
        <dbReference type="EMBL" id="KAL3813375.1"/>
    </source>
</evidence>
<dbReference type="Pfam" id="PF00888">
    <property type="entry name" value="Cullin"/>
    <property type="match status" value="1"/>
</dbReference>
<dbReference type="Pfam" id="PF26557">
    <property type="entry name" value="Cullin_AB"/>
    <property type="match status" value="1"/>
</dbReference>
<dbReference type="FunFam" id="1.20.1310.10:FF:000002">
    <property type="entry name" value="cullin-3 isoform X1"/>
    <property type="match status" value="1"/>
</dbReference>
<evidence type="ECO:0000256" key="2">
    <source>
        <dbReference type="ARBA" id="ARBA00022499"/>
    </source>
</evidence>
<dbReference type="InterPro" id="IPR001373">
    <property type="entry name" value="Cullin_N"/>
</dbReference>
<dbReference type="SUPFAM" id="SSF75632">
    <property type="entry name" value="Cullin homology domain"/>
    <property type="match status" value="1"/>
</dbReference>
<dbReference type="PROSITE" id="PS50069">
    <property type="entry name" value="CULLIN_2"/>
    <property type="match status" value="1"/>
</dbReference>
<evidence type="ECO:0000256" key="5">
    <source>
        <dbReference type="RuleBase" id="RU003829"/>
    </source>
</evidence>
<dbReference type="InterPro" id="IPR059120">
    <property type="entry name" value="Cullin-like_AB"/>
</dbReference>
<evidence type="ECO:0000256" key="1">
    <source>
        <dbReference type="ARBA" id="ARBA00006019"/>
    </source>
</evidence>
<dbReference type="PANTHER" id="PTHR11932">
    <property type="entry name" value="CULLIN"/>
    <property type="match status" value="1"/>
</dbReference>
<dbReference type="Gene3D" id="1.20.1310.10">
    <property type="entry name" value="Cullin Repeats"/>
    <property type="match status" value="4"/>
</dbReference>
<reference evidence="7 8" key="1">
    <citation type="submission" date="2024-12" db="EMBL/GenBank/DDBJ databases">
        <title>The unique morphological basis and parallel evolutionary history of personate flowers in Penstemon.</title>
        <authorList>
            <person name="Depatie T.H."/>
            <person name="Wessinger C.A."/>
        </authorList>
    </citation>
    <scope>NUCLEOTIDE SEQUENCE [LARGE SCALE GENOMIC DNA]</scope>
    <source>
        <strain evidence="7">WTNN_2</strain>
        <tissue evidence="7">Leaf</tissue>
    </source>
</reference>
<dbReference type="Gene3D" id="3.30.230.130">
    <property type="entry name" value="Cullin, Chain C, Domain 2"/>
    <property type="match status" value="1"/>
</dbReference>
<comment type="caution">
    <text evidence="7">The sequence shown here is derived from an EMBL/GenBank/DDBJ whole genome shotgun (WGS) entry which is preliminary data.</text>
</comment>
<dbReference type="Proteomes" id="UP001634393">
    <property type="component" value="Unassembled WGS sequence"/>
</dbReference>
<evidence type="ECO:0000313" key="8">
    <source>
        <dbReference type="Proteomes" id="UP001634393"/>
    </source>
</evidence>
<dbReference type="SUPFAM" id="SSF46785">
    <property type="entry name" value="Winged helix' DNA-binding domain"/>
    <property type="match status" value="1"/>
</dbReference>
<sequence>MSGGKKRNFGQAFNHRVPVDPEKTWKILEDAIDEIYNQNVSSLSYADLHRNAYNMVLHNFGDKLYSGVASSITSHLKEIADSMEIVQGPMFLEKLIYKWTEHNKAVQLIRDILMYMERTYVKYTHKPSVHELGLNLWRDNVIYSEKIQTRLRDKFLELVHRERGGDVINRGLMRSLTKMLMDLCPSVYQENFEKPFLVESADFYRVESQQFIEHFDCGEYLKKAEKRLNEEIERVSNYLDVKTEAKIAIVVEKEMIESHVKRLVHMENSGLVSMIMDDDKHEDLSRMYTLFGKFPNGHTIIRDVMTSHIRETGKDLVTDQERLKDPVTFVQDLLNKKDRLDKIISLAFNNDKAFQSAINSSFKYFINLNPRLPEFISLFVDDKIRNGLKTDKEGDIETVFDKVMILFGYLEEKDIFEKYYKQHLARRLLLGKTFSEDADRSFIVKLKTECGHQFTSKLEGMLTDIKTSQHTMQRFYASMSGAQLTDCPTLSVQILTSGCWPIQSSPTCNLPLEILNVCDKFKKFYLGTHMGRKLTWQTHMGTAVLGATFGNVQKELIVSTYQMCILYLFNYVNRLSFKEIEYVTKIPSSDLKRCLQSLACVMGKNVLRKDPMSKDIGDDDSFYFNDKFTSKMYRVKIGTAVSEKESEQEKQETRLRVEEDRRHQIDSAIVRVMKSRRVLDYNGIVTEVTNLLQSRFLPNPIVIKKRIESLIEREFLERDKTDMRFYRYLA</sequence>
<dbReference type="Gene3D" id="1.10.10.10">
    <property type="entry name" value="Winged helix-like DNA-binding domain superfamily/Winged helix DNA-binding domain"/>
    <property type="match status" value="1"/>
</dbReference>
<keyword evidence="3" id="KW-0832">Ubl conjugation</keyword>
<dbReference type="SMART" id="SM00182">
    <property type="entry name" value="CULLIN"/>
    <property type="match status" value="1"/>
</dbReference>
<dbReference type="InterPro" id="IPR036317">
    <property type="entry name" value="Cullin_homology_sf"/>
</dbReference>
<dbReference type="FunFam" id="1.10.10.10:FF:000014">
    <property type="entry name" value="Cullin 1"/>
    <property type="match status" value="1"/>
</dbReference>
<dbReference type="InterPro" id="IPR016159">
    <property type="entry name" value="Cullin_repeat-like_dom_sf"/>
</dbReference>
<dbReference type="InterPro" id="IPR016158">
    <property type="entry name" value="Cullin_homology"/>
</dbReference>
<evidence type="ECO:0000256" key="3">
    <source>
        <dbReference type="ARBA" id="ARBA00022843"/>
    </source>
</evidence>
<dbReference type="EMBL" id="JBJXBP010000008">
    <property type="protein sequence ID" value="KAL3813375.1"/>
    <property type="molecule type" value="Genomic_DNA"/>
</dbReference>
<proteinExistence type="inferred from homology"/>
<dbReference type="SMART" id="SM00884">
    <property type="entry name" value="Cullin_Nedd8"/>
    <property type="match status" value="1"/>
</dbReference>
<dbReference type="InterPro" id="IPR036390">
    <property type="entry name" value="WH_DNA-bd_sf"/>
</dbReference>
<dbReference type="AlphaFoldDB" id="A0ABD3RUI6"/>
<dbReference type="Pfam" id="PF10557">
    <property type="entry name" value="Cullin_Nedd8"/>
    <property type="match status" value="1"/>
</dbReference>
<name>A0ABD3RUI6_9LAMI</name>
<dbReference type="FunFam" id="1.20.1310.10:FF:000001">
    <property type="entry name" value="Cullin 3"/>
    <property type="match status" value="1"/>
</dbReference>
<gene>
    <name evidence="7" type="ORF">ACJIZ3_014643</name>
</gene>
<keyword evidence="2" id="KW-1017">Isopeptide bond</keyword>
<protein>
    <recommendedName>
        <fullName evidence="6">Cullin family profile domain-containing protein</fullName>
    </recommendedName>
</protein>
<evidence type="ECO:0000259" key="6">
    <source>
        <dbReference type="PROSITE" id="PS50069"/>
    </source>
</evidence>
<feature type="domain" description="Cullin family profile" evidence="6">
    <location>
        <begin position="371"/>
        <end position="599"/>
    </location>
</feature>
<organism evidence="7 8">
    <name type="scientific">Penstemon smallii</name>
    <dbReference type="NCBI Taxonomy" id="265156"/>
    <lineage>
        <taxon>Eukaryota</taxon>
        <taxon>Viridiplantae</taxon>
        <taxon>Streptophyta</taxon>
        <taxon>Embryophyta</taxon>
        <taxon>Tracheophyta</taxon>
        <taxon>Spermatophyta</taxon>
        <taxon>Magnoliopsida</taxon>
        <taxon>eudicotyledons</taxon>
        <taxon>Gunneridae</taxon>
        <taxon>Pentapetalae</taxon>
        <taxon>asterids</taxon>
        <taxon>lamiids</taxon>
        <taxon>Lamiales</taxon>
        <taxon>Plantaginaceae</taxon>
        <taxon>Cheloneae</taxon>
        <taxon>Penstemon</taxon>
    </lineage>
</organism>
<accession>A0ABD3RUI6</accession>
<comment type="similarity">
    <text evidence="1 4 5">Belongs to the cullin family.</text>
</comment>
<dbReference type="InterPro" id="IPR045093">
    <property type="entry name" value="Cullin"/>
</dbReference>
<evidence type="ECO:0000256" key="4">
    <source>
        <dbReference type="PROSITE-ProRule" id="PRU00330"/>
    </source>
</evidence>
<keyword evidence="8" id="KW-1185">Reference proteome</keyword>
<dbReference type="InterPro" id="IPR036388">
    <property type="entry name" value="WH-like_DNA-bd_sf"/>
</dbReference>
<dbReference type="InterPro" id="IPR019559">
    <property type="entry name" value="Cullin_neddylation_domain"/>
</dbReference>
<dbReference type="SUPFAM" id="SSF74788">
    <property type="entry name" value="Cullin repeat-like"/>
    <property type="match status" value="1"/>
</dbReference>
<dbReference type="FunFam" id="1.20.1310.10:FF:000006">
    <property type="entry name" value="Cullin 3"/>
    <property type="match status" value="1"/>
</dbReference>